<dbReference type="InterPro" id="IPR050962">
    <property type="entry name" value="Phosphate-bind_PstS"/>
</dbReference>
<dbReference type="GO" id="GO:0043190">
    <property type="term" value="C:ATP-binding cassette (ABC) transporter complex"/>
    <property type="evidence" value="ECO:0007669"/>
    <property type="project" value="InterPro"/>
</dbReference>
<dbReference type="EMBL" id="MLJW01000013">
    <property type="protein sequence ID" value="OIR13930.1"/>
    <property type="molecule type" value="Genomic_DNA"/>
</dbReference>
<reference evidence="5" key="1">
    <citation type="submission" date="2016-10" db="EMBL/GenBank/DDBJ databases">
        <title>Sequence of Gallionella enrichment culture.</title>
        <authorList>
            <person name="Poehlein A."/>
            <person name="Muehling M."/>
            <person name="Daniel R."/>
        </authorList>
    </citation>
    <scope>NUCLEOTIDE SEQUENCE</scope>
</reference>
<evidence type="ECO:0000256" key="2">
    <source>
        <dbReference type="ARBA" id="ARBA00022448"/>
    </source>
</evidence>
<dbReference type="SUPFAM" id="SSF53850">
    <property type="entry name" value="Periplasmic binding protein-like II"/>
    <property type="match status" value="1"/>
</dbReference>
<evidence type="ECO:0000259" key="4">
    <source>
        <dbReference type="Pfam" id="PF12849"/>
    </source>
</evidence>
<keyword evidence="2" id="KW-0813">Transport</keyword>
<comment type="caution">
    <text evidence="5">The sequence shown here is derived from an EMBL/GenBank/DDBJ whole genome shotgun (WGS) entry which is preliminary data.</text>
</comment>
<keyword evidence="3" id="KW-0592">Phosphate transport</keyword>
<dbReference type="PANTHER" id="PTHR42996:SF1">
    <property type="entry name" value="PHOSPHATE-BINDING PROTEIN PSTS"/>
    <property type="match status" value="1"/>
</dbReference>
<name>A0A1J5SZC0_9ZZZZ</name>
<accession>A0A1J5SZC0</accession>
<dbReference type="PIRSF" id="PIRSF002756">
    <property type="entry name" value="PstS"/>
    <property type="match status" value="1"/>
</dbReference>
<proteinExistence type="inferred from homology"/>
<protein>
    <submittedName>
        <fullName evidence="5">Phosphate-binding protein PstS</fullName>
    </submittedName>
</protein>
<dbReference type="GO" id="GO:0035435">
    <property type="term" value="P:phosphate ion transmembrane transport"/>
    <property type="evidence" value="ECO:0007669"/>
    <property type="project" value="InterPro"/>
</dbReference>
<feature type="domain" description="PBP" evidence="4">
    <location>
        <begin position="25"/>
        <end position="305"/>
    </location>
</feature>
<dbReference type="AlphaFoldDB" id="A0A1J5SZC0"/>
<dbReference type="Gene3D" id="3.40.190.10">
    <property type="entry name" value="Periplasmic binding protein-like II"/>
    <property type="match status" value="2"/>
</dbReference>
<dbReference type="PANTHER" id="PTHR42996">
    <property type="entry name" value="PHOSPHATE-BINDING PROTEIN PSTS"/>
    <property type="match status" value="1"/>
</dbReference>
<evidence type="ECO:0000256" key="1">
    <source>
        <dbReference type="ARBA" id="ARBA00008725"/>
    </source>
</evidence>
<dbReference type="GO" id="GO:0042301">
    <property type="term" value="F:phosphate ion binding"/>
    <property type="evidence" value="ECO:0007669"/>
    <property type="project" value="InterPro"/>
</dbReference>
<dbReference type="CDD" id="cd13565">
    <property type="entry name" value="PBP2_PstS"/>
    <property type="match status" value="1"/>
</dbReference>
<dbReference type="InterPro" id="IPR024370">
    <property type="entry name" value="PBP_domain"/>
</dbReference>
<evidence type="ECO:0000256" key="3">
    <source>
        <dbReference type="ARBA" id="ARBA00022592"/>
    </source>
</evidence>
<dbReference type="InterPro" id="IPR005673">
    <property type="entry name" value="ABC_phos-bd_PstS"/>
</dbReference>
<dbReference type="Pfam" id="PF12849">
    <property type="entry name" value="PBP_like_2"/>
    <property type="match status" value="1"/>
</dbReference>
<evidence type="ECO:0000313" key="5">
    <source>
        <dbReference type="EMBL" id="OIR13930.1"/>
    </source>
</evidence>
<organism evidence="5">
    <name type="scientific">mine drainage metagenome</name>
    <dbReference type="NCBI Taxonomy" id="410659"/>
    <lineage>
        <taxon>unclassified sequences</taxon>
        <taxon>metagenomes</taxon>
        <taxon>ecological metagenomes</taxon>
    </lineage>
</organism>
<dbReference type="NCBIfam" id="NF008171">
    <property type="entry name" value="PRK10918.1"/>
    <property type="match status" value="1"/>
</dbReference>
<gene>
    <name evidence="5" type="primary">pstS_5</name>
    <name evidence="5" type="ORF">GALL_50660</name>
</gene>
<dbReference type="NCBIfam" id="TIGR00975">
    <property type="entry name" value="3a0107s03"/>
    <property type="match status" value="1"/>
</dbReference>
<sequence>MSKLSQILSGIGLSAAMLTAGVAYAGDITGAGATFPYPIYAKWAEAYKAQANIGMNYQSIGSGGGIKQIEAKTVDFGASDMPLKPEDLEANGLMQFPTVMGGDVPVYNLNEVGAGELKFTGPLLADIFLGKITKWNDPAIAAINPGVKLPDQDITVVHRSDGSGTTFIWTNYLSKVSSEWSKKVGEGTAVNWPVGTGGKGNEGVASYVMRLKGSIGYVEYAYALQNKMAYGQVKNKDGRFVKPEDNSFKAAAANADWSKAPGMYLLLTEQAGKDSWPITGATFILMHKTQDKPDSGKEVLKFFDWAYENGDKLAADLDYVPMPDSVVKLIHAAWKAQIKDASGAALWK</sequence>
<comment type="similarity">
    <text evidence="1">Belongs to the PstS family.</text>
</comment>